<evidence type="ECO:0000256" key="2">
    <source>
        <dbReference type="ARBA" id="ARBA00009399"/>
    </source>
</evidence>
<protein>
    <recommendedName>
        <fullName evidence="7">GtrA/DPMS transmembrane domain-containing protein</fullName>
    </recommendedName>
</protein>
<evidence type="ECO:0000256" key="3">
    <source>
        <dbReference type="ARBA" id="ARBA00022692"/>
    </source>
</evidence>
<dbReference type="GO" id="GO:0005886">
    <property type="term" value="C:plasma membrane"/>
    <property type="evidence" value="ECO:0007669"/>
    <property type="project" value="TreeGrafter"/>
</dbReference>
<keyword evidence="5 6" id="KW-0472">Membrane</keyword>
<evidence type="ECO:0000256" key="5">
    <source>
        <dbReference type="ARBA" id="ARBA00023136"/>
    </source>
</evidence>
<sequence length="72" mass="8274">MKLDRKLASQFMKFAVVGVINTGIDWIAFFLLTSFVPFFTGENEVWAKIIAFVLAVANSFAMNSLWTFREEF</sequence>
<name>X0TRV7_9ZZZZ</name>
<dbReference type="EMBL" id="BARS01018115">
    <property type="protein sequence ID" value="GAF90892.1"/>
    <property type="molecule type" value="Genomic_DNA"/>
</dbReference>
<evidence type="ECO:0000256" key="1">
    <source>
        <dbReference type="ARBA" id="ARBA00004141"/>
    </source>
</evidence>
<feature type="domain" description="GtrA/DPMS transmembrane" evidence="7">
    <location>
        <begin position="13"/>
        <end position="70"/>
    </location>
</feature>
<proteinExistence type="inferred from homology"/>
<gene>
    <name evidence="8" type="ORF">S01H1_29528</name>
</gene>
<dbReference type="InterPro" id="IPR007267">
    <property type="entry name" value="GtrA_DPMS_TM"/>
</dbReference>
<evidence type="ECO:0000256" key="6">
    <source>
        <dbReference type="SAM" id="Phobius"/>
    </source>
</evidence>
<evidence type="ECO:0000259" key="7">
    <source>
        <dbReference type="Pfam" id="PF04138"/>
    </source>
</evidence>
<dbReference type="AlphaFoldDB" id="X0TRV7"/>
<keyword evidence="4 6" id="KW-1133">Transmembrane helix</keyword>
<dbReference type="InterPro" id="IPR051401">
    <property type="entry name" value="GtrA_CellWall_Glycosyl"/>
</dbReference>
<dbReference type="PANTHER" id="PTHR38459:SF1">
    <property type="entry name" value="PROPHAGE BACTOPRENOL-LINKED GLUCOSE TRANSLOCASE HOMOLOG"/>
    <property type="match status" value="1"/>
</dbReference>
<comment type="caution">
    <text evidence="8">The sequence shown here is derived from an EMBL/GenBank/DDBJ whole genome shotgun (WGS) entry which is preliminary data.</text>
</comment>
<feature type="non-terminal residue" evidence="8">
    <location>
        <position position="72"/>
    </location>
</feature>
<feature type="transmembrane region" description="Helical" evidence="6">
    <location>
        <begin position="45"/>
        <end position="66"/>
    </location>
</feature>
<comment type="similarity">
    <text evidence="2">Belongs to the GtrA family.</text>
</comment>
<accession>X0TRV7</accession>
<evidence type="ECO:0000256" key="4">
    <source>
        <dbReference type="ARBA" id="ARBA00022989"/>
    </source>
</evidence>
<feature type="transmembrane region" description="Helical" evidence="6">
    <location>
        <begin position="12"/>
        <end position="39"/>
    </location>
</feature>
<dbReference type="PANTHER" id="PTHR38459">
    <property type="entry name" value="PROPHAGE BACTOPRENOL-LINKED GLUCOSE TRANSLOCASE HOMOLOG"/>
    <property type="match status" value="1"/>
</dbReference>
<dbReference type="Pfam" id="PF04138">
    <property type="entry name" value="GtrA_DPMS_TM"/>
    <property type="match status" value="1"/>
</dbReference>
<dbReference type="GO" id="GO:0000271">
    <property type="term" value="P:polysaccharide biosynthetic process"/>
    <property type="evidence" value="ECO:0007669"/>
    <property type="project" value="InterPro"/>
</dbReference>
<evidence type="ECO:0000313" key="8">
    <source>
        <dbReference type="EMBL" id="GAF90892.1"/>
    </source>
</evidence>
<keyword evidence="3 6" id="KW-0812">Transmembrane</keyword>
<reference evidence="8" key="1">
    <citation type="journal article" date="2014" name="Front. Microbiol.">
        <title>High frequency of phylogenetically diverse reductive dehalogenase-homologous genes in deep subseafloor sedimentary metagenomes.</title>
        <authorList>
            <person name="Kawai M."/>
            <person name="Futagami T."/>
            <person name="Toyoda A."/>
            <person name="Takaki Y."/>
            <person name="Nishi S."/>
            <person name="Hori S."/>
            <person name="Arai W."/>
            <person name="Tsubouchi T."/>
            <person name="Morono Y."/>
            <person name="Uchiyama I."/>
            <person name="Ito T."/>
            <person name="Fujiyama A."/>
            <person name="Inagaki F."/>
            <person name="Takami H."/>
        </authorList>
    </citation>
    <scope>NUCLEOTIDE SEQUENCE</scope>
    <source>
        <strain evidence="8">Expedition CK06-06</strain>
    </source>
</reference>
<comment type="subcellular location">
    <subcellularLocation>
        <location evidence="1">Membrane</location>
        <topology evidence="1">Multi-pass membrane protein</topology>
    </subcellularLocation>
</comment>
<organism evidence="8">
    <name type="scientific">marine sediment metagenome</name>
    <dbReference type="NCBI Taxonomy" id="412755"/>
    <lineage>
        <taxon>unclassified sequences</taxon>
        <taxon>metagenomes</taxon>
        <taxon>ecological metagenomes</taxon>
    </lineage>
</organism>